<dbReference type="GO" id="GO:0000978">
    <property type="term" value="F:RNA polymerase II cis-regulatory region sequence-specific DNA binding"/>
    <property type="evidence" value="ECO:0007669"/>
    <property type="project" value="TreeGrafter"/>
</dbReference>
<dbReference type="Pfam" id="PF00096">
    <property type="entry name" value="zf-C2H2"/>
    <property type="match status" value="2"/>
</dbReference>
<dbReference type="Proteomes" id="UP001153620">
    <property type="component" value="Chromosome 3"/>
</dbReference>
<accession>A0A9N9RX53</accession>
<dbReference type="PANTHER" id="PTHR24376">
    <property type="entry name" value="ZINC FINGER PROTEIN"/>
    <property type="match status" value="1"/>
</dbReference>
<dbReference type="InterPro" id="IPR013087">
    <property type="entry name" value="Znf_C2H2_type"/>
</dbReference>
<evidence type="ECO:0000259" key="11">
    <source>
        <dbReference type="PROSITE" id="PS51915"/>
    </source>
</evidence>
<dbReference type="PROSITE" id="PS51915">
    <property type="entry name" value="ZAD"/>
    <property type="match status" value="1"/>
</dbReference>
<dbReference type="InterPro" id="IPR012934">
    <property type="entry name" value="Znf_AD"/>
</dbReference>
<dbReference type="SMART" id="SM00355">
    <property type="entry name" value="ZnF_C2H2"/>
    <property type="match status" value="15"/>
</dbReference>
<evidence type="ECO:0000256" key="2">
    <source>
        <dbReference type="ARBA" id="ARBA00022723"/>
    </source>
</evidence>
<evidence type="ECO:0000256" key="3">
    <source>
        <dbReference type="ARBA" id="ARBA00022737"/>
    </source>
</evidence>
<feature type="domain" description="C2H2-type" evidence="10">
    <location>
        <begin position="545"/>
        <end position="572"/>
    </location>
</feature>
<proteinExistence type="predicted"/>
<comment type="subcellular location">
    <subcellularLocation>
        <location evidence="1">Nucleus</location>
    </subcellularLocation>
</comment>
<keyword evidence="4 7" id="KW-0863">Zinc-finger</keyword>
<organism evidence="12 13">
    <name type="scientific">Chironomus riparius</name>
    <dbReference type="NCBI Taxonomy" id="315576"/>
    <lineage>
        <taxon>Eukaryota</taxon>
        <taxon>Metazoa</taxon>
        <taxon>Ecdysozoa</taxon>
        <taxon>Arthropoda</taxon>
        <taxon>Hexapoda</taxon>
        <taxon>Insecta</taxon>
        <taxon>Pterygota</taxon>
        <taxon>Neoptera</taxon>
        <taxon>Endopterygota</taxon>
        <taxon>Diptera</taxon>
        <taxon>Nematocera</taxon>
        <taxon>Chironomoidea</taxon>
        <taxon>Chironomidae</taxon>
        <taxon>Chironominae</taxon>
        <taxon>Chironomus</taxon>
    </lineage>
</organism>
<evidence type="ECO:0000256" key="8">
    <source>
        <dbReference type="PROSITE-ProRule" id="PRU01263"/>
    </source>
</evidence>
<feature type="domain" description="C2H2-type" evidence="10">
    <location>
        <begin position="601"/>
        <end position="628"/>
    </location>
</feature>
<dbReference type="GO" id="GO:0001228">
    <property type="term" value="F:DNA-binding transcription activator activity, RNA polymerase II-specific"/>
    <property type="evidence" value="ECO:0007669"/>
    <property type="project" value="TreeGrafter"/>
</dbReference>
<dbReference type="GO" id="GO:0005634">
    <property type="term" value="C:nucleus"/>
    <property type="evidence" value="ECO:0007669"/>
    <property type="project" value="UniProtKB-SubCell"/>
</dbReference>
<feature type="domain" description="C2H2-type" evidence="10">
    <location>
        <begin position="249"/>
        <end position="276"/>
    </location>
</feature>
<feature type="domain" description="C2H2-type" evidence="10">
    <location>
        <begin position="141"/>
        <end position="169"/>
    </location>
</feature>
<feature type="binding site" evidence="8">
    <location>
        <position position="54"/>
    </location>
    <ligand>
        <name>Zn(2+)</name>
        <dbReference type="ChEBI" id="CHEBI:29105"/>
    </ligand>
</feature>
<gene>
    <name evidence="12" type="ORF">CHIRRI_LOCUS9736</name>
</gene>
<keyword evidence="5 8" id="KW-0862">Zinc</keyword>
<dbReference type="GO" id="GO:0008270">
    <property type="term" value="F:zinc ion binding"/>
    <property type="evidence" value="ECO:0007669"/>
    <property type="project" value="UniProtKB-UniRule"/>
</dbReference>
<dbReference type="Pfam" id="PF07776">
    <property type="entry name" value="zf-AD"/>
    <property type="match status" value="1"/>
</dbReference>
<dbReference type="EMBL" id="OU895879">
    <property type="protein sequence ID" value="CAG9806882.1"/>
    <property type="molecule type" value="Genomic_DNA"/>
</dbReference>
<evidence type="ECO:0000313" key="12">
    <source>
        <dbReference type="EMBL" id="CAG9806882.1"/>
    </source>
</evidence>
<dbReference type="PROSITE" id="PS00028">
    <property type="entry name" value="ZINC_FINGER_C2H2_1"/>
    <property type="match status" value="12"/>
</dbReference>
<evidence type="ECO:0000256" key="9">
    <source>
        <dbReference type="SAM" id="MobiDB-lite"/>
    </source>
</evidence>
<evidence type="ECO:0000256" key="1">
    <source>
        <dbReference type="ARBA" id="ARBA00004123"/>
    </source>
</evidence>
<dbReference type="FunFam" id="3.30.160.60:FF:000110">
    <property type="entry name" value="Zinc finger protein-like"/>
    <property type="match status" value="1"/>
</dbReference>
<sequence>MDTTCRLCGLSSSKLVPLFSFYNGRIISDLITLLIPIIIKMDEMQIPNNICKECVQIIGKMHDLRKKSIKNDSIFRSSIKNDDPVKKEEVIETSRNESRQSIEDSVSAISVAMDNNDNDSDWSLPDPEQPSNNDGTEKENFKCDLCNESFLFLSNLARHHRQYHKNTSNKFKYYMKPVNCTVCGILIPQQTNLKRHMIQYHDNNHQYGCPQCTYRFSNLASLKHHGIKFHNVVDISPKQEESSDQICIFECDICANKFVDRNSMLIHMHRRHLRRPNTDDSGFATKAQFHCQYCDREFTVRSNMFRHYQHAHSQELPFQCEQCKEGFRTERLYIKHMEKIHMVENFNKYTNPESRAPVSTEPLICEFCSEDCSNSRYRYERHLIIMHEDDLQQIFECQTCRKKFFFKDSWDQHNAWHERKSLEKTYEHVCDMCGKRFPSEERLEKHKVGYHAGQSSLVCHICGKQMRNKSSLNFHVKRHSEKRDFACPQCPQSFVYIKELERHMSSHIDNRKYVCTFEGCTKRFNDLYIFQLHKKRHLGLLERKYHCEYCEKRFTSKYALDRHVLTHTQQRPHVCEYCSMAYTQRNDLIKHLREHVGDAIYKCDFEGCTEGFRLKFELKQHYAVHYVN</sequence>
<evidence type="ECO:0000256" key="5">
    <source>
        <dbReference type="ARBA" id="ARBA00022833"/>
    </source>
</evidence>
<dbReference type="Pfam" id="PF13912">
    <property type="entry name" value="zf-C2H2_6"/>
    <property type="match status" value="1"/>
</dbReference>
<feature type="binding site" evidence="8">
    <location>
        <position position="8"/>
    </location>
    <ligand>
        <name>Zn(2+)</name>
        <dbReference type="ChEBI" id="CHEBI:29105"/>
    </ligand>
</feature>
<evidence type="ECO:0000259" key="10">
    <source>
        <dbReference type="PROSITE" id="PS50157"/>
    </source>
</evidence>
<keyword evidence="6" id="KW-0539">Nucleus</keyword>
<keyword evidence="3" id="KW-0677">Repeat</keyword>
<dbReference type="SUPFAM" id="SSF57667">
    <property type="entry name" value="beta-beta-alpha zinc fingers"/>
    <property type="match status" value="7"/>
</dbReference>
<dbReference type="OrthoDB" id="7854697at2759"/>
<dbReference type="PANTHER" id="PTHR24376:SF216">
    <property type="entry name" value="ZINC FINGER PROTEIN 420-LIKE"/>
    <property type="match status" value="1"/>
</dbReference>
<evidence type="ECO:0000256" key="4">
    <source>
        <dbReference type="ARBA" id="ARBA00022771"/>
    </source>
</evidence>
<dbReference type="SUPFAM" id="SSF57716">
    <property type="entry name" value="Glucocorticoid receptor-like (DNA-binding domain)"/>
    <property type="match status" value="1"/>
</dbReference>
<protein>
    <submittedName>
        <fullName evidence="12">Uncharacterized protein</fullName>
    </submittedName>
</protein>
<dbReference type="Pfam" id="PF13894">
    <property type="entry name" value="zf-C2H2_4"/>
    <property type="match status" value="2"/>
</dbReference>
<feature type="domain" description="C2H2-type" evidence="10">
    <location>
        <begin position="485"/>
        <end position="512"/>
    </location>
</feature>
<dbReference type="Gene3D" id="3.30.160.60">
    <property type="entry name" value="Classic Zinc Finger"/>
    <property type="match status" value="9"/>
</dbReference>
<dbReference type="SMART" id="SM00868">
    <property type="entry name" value="zf-AD"/>
    <property type="match status" value="1"/>
</dbReference>
<evidence type="ECO:0000256" key="7">
    <source>
        <dbReference type="PROSITE-ProRule" id="PRU00042"/>
    </source>
</evidence>
<feature type="domain" description="C2H2-type" evidence="10">
    <location>
        <begin position="318"/>
        <end position="346"/>
    </location>
</feature>
<feature type="binding site" evidence="8">
    <location>
        <position position="51"/>
    </location>
    <ligand>
        <name>Zn(2+)</name>
        <dbReference type="ChEBI" id="CHEBI:29105"/>
    </ligand>
</feature>
<evidence type="ECO:0000313" key="13">
    <source>
        <dbReference type="Proteomes" id="UP001153620"/>
    </source>
</evidence>
<feature type="domain" description="C2H2-type" evidence="10">
    <location>
        <begin position="289"/>
        <end position="317"/>
    </location>
</feature>
<reference evidence="12" key="2">
    <citation type="submission" date="2022-10" db="EMBL/GenBank/DDBJ databases">
        <authorList>
            <consortium name="ENA_rothamsted_submissions"/>
            <consortium name="culmorum"/>
            <person name="King R."/>
        </authorList>
    </citation>
    <scope>NUCLEOTIDE SEQUENCE</scope>
</reference>
<keyword evidence="2 8" id="KW-0479">Metal-binding</keyword>
<keyword evidence="13" id="KW-1185">Reference proteome</keyword>
<feature type="region of interest" description="Disordered" evidence="9">
    <location>
        <begin position="116"/>
        <end position="137"/>
    </location>
</feature>
<dbReference type="PROSITE" id="PS50157">
    <property type="entry name" value="ZINC_FINGER_C2H2_2"/>
    <property type="match status" value="11"/>
</dbReference>
<reference evidence="12" key="1">
    <citation type="submission" date="2022-01" db="EMBL/GenBank/DDBJ databases">
        <authorList>
            <person name="King R."/>
        </authorList>
    </citation>
    <scope>NUCLEOTIDE SEQUENCE</scope>
</reference>
<feature type="domain" description="C2H2-type" evidence="10">
    <location>
        <begin position="428"/>
        <end position="456"/>
    </location>
</feature>
<feature type="domain" description="ZAD" evidence="11">
    <location>
        <begin position="3"/>
        <end position="78"/>
    </location>
</feature>
<feature type="domain" description="C2H2-type" evidence="10">
    <location>
        <begin position="513"/>
        <end position="542"/>
    </location>
</feature>
<dbReference type="InterPro" id="IPR036236">
    <property type="entry name" value="Znf_C2H2_sf"/>
</dbReference>
<evidence type="ECO:0000256" key="6">
    <source>
        <dbReference type="ARBA" id="ARBA00023242"/>
    </source>
</evidence>
<feature type="domain" description="C2H2-type" evidence="10">
    <location>
        <begin position="457"/>
        <end position="484"/>
    </location>
</feature>
<feature type="binding site" evidence="8">
    <location>
        <position position="5"/>
    </location>
    <ligand>
        <name>Zn(2+)</name>
        <dbReference type="ChEBI" id="CHEBI:29105"/>
    </ligand>
</feature>
<dbReference type="AlphaFoldDB" id="A0A9N9RX53"/>
<name>A0A9N9RX53_9DIPT</name>
<feature type="domain" description="C2H2-type" evidence="10">
    <location>
        <begin position="573"/>
        <end position="600"/>
    </location>
</feature>
<dbReference type="Gene3D" id="3.40.1800.20">
    <property type="match status" value="1"/>
</dbReference>